<name>A0ABD7V2F4_9ACTN</name>
<dbReference type="InterPro" id="IPR052336">
    <property type="entry name" value="MlaD_Phospholipid_Transporter"/>
</dbReference>
<sequence>MTSPHSRRNIVVGVLIVCCALVAVGAVAARPLFGVVADRFSHRTVCAEFDDSIGVYTGNAVTLMGVPVGSVDEITSVGGGVRITMQVDDDLRLPADVGAVAIDGSIVTDRRIEFTKPYTAGPEFSGDHCIPESRTRTPLGISKSFDATNALISAVLGVDEHGQVDRERADVIGELVRKADAAVSGTGPDAAELFASLSRALPDPGRMDGQIRGLVDNLDVLLQSFTERFPEFEQAVRNLSITADTFGGFAREFAAAIDLAVDFLPVLDRVLDRHGDRLLDAADRIVPAVHLFAARAGDVKDVLEQLPSVGNSLRTLYADDLRAGRIRYHPPTVRLSAESVGEVCRALRNPPGCPRAPNRGEVVDLGVVQIVLGAAGWR</sequence>
<feature type="domain" description="Mce/MlaD" evidence="1">
    <location>
        <begin position="43"/>
        <end position="116"/>
    </location>
</feature>
<gene>
    <name evidence="2" type="ORF">NCTC8139_02024</name>
</gene>
<dbReference type="AlphaFoldDB" id="A0ABD7V2F4"/>
<protein>
    <submittedName>
        <fullName evidence="2">Virulence factor Mce family protein</fullName>
    </submittedName>
</protein>
<dbReference type="PANTHER" id="PTHR33371">
    <property type="entry name" value="INTERMEMBRANE PHOSPHOLIPID TRANSPORT SYSTEM BINDING PROTEIN MLAD-RELATED"/>
    <property type="match status" value="1"/>
</dbReference>
<dbReference type="PANTHER" id="PTHR33371:SF4">
    <property type="entry name" value="INTERMEMBRANE PHOSPHOLIPID TRANSPORT SYSTEM BINDING PROTEIN MLAD"/>
    <property type="match status" value="1"/>
</dbReference>
<dbReference type="InterPro" id="IPR005693">
    <property type="entry name" value="Mce"/>
</dbReference>
<reference evidence="2 3" key="1">
    <citation type="submission" date="2019-02" db="EMBL/GenBank/DDBJ databases">
        <authorList>
            <consortium name="Pathogen Informatics"/>
        </authorList>
    </citation>
    <scope>NUCLEOTIDE SEQUENCE [LARGE SCALE GENOMIC DNA]</scope>
    <source>
        <strain evidence="2 3">3012STDY6756503</strain>
    </source>
</reference>
<organism evidence="2 3">
    <name type="scientific">Gordonia paraffinivorans</name>
    <dbReference type="NCBI Taxonomy" id="175628"/>
    <lineage>
        <taxon>Bacteria</taxon>
        <taxon>Bacillati</taxon>
        <taxon>Actinomycetota</taxon>
        <taxon>Actinomycetes</taxon>
        <taxon>Mycobacteriales</taxon>
        <taxon>Gordoniaceae</taxon>
        <taxon>Gordonia</taxon>
    </lineage>
</organism>
<evidence type="ECO:0000313" key="2">
    <source>
        <dbReference type="EMBL" id="VFA88479.1"/>
    </source>
</evidence>
<dbReference type="EMBL" id="CAACYD010000006">
    <property type="protein sequence ID" value="VFA88479.1"/>
    <property type="molecule type" value="Genomic_DNA"/>
</dbReference>
<proteinExistence type="predicted"/>
<dbReference type="NCBIfam" id="TIGR00996">
    <property type="entry name" value="Mtu_fam_mce"/>
    <property type="match status" value="1"/>
</dbReference>
<dbReference type="RefSeq" id="WP_131734202.1">
    <property type="nucleotide sequence ID" value="NZ_CAACYD010000006.1"/>
</dbReference>
<evidence type="ECO:0000259" key="1">
    <source>
        <dbReference type="Pfam" id="PF02470"/>
    </source>
</evidence>
<accession>A0ABD7V2F4</accession>
<dbReference type="Proteomes" id="UP000360750">
    <property type="component" value="Unassembled WGS sequence"/>
</dbReference>
<comment type="caution">
    <text evidence="2">The sequence shown here is derived from an EMBL/GenBank/DDBJ whole genome shotgun (WGS) entry which is preliminary data.</text>
</comment>
<dbReference type="GeneID" id="60750032"/>
<dbReference type="InterPro" id="IPR003399">
    <property type="entry name" value="Mce/MlaD"/>
</dbReference>
<evidence type="ECO:0000313" key="3">
    <source>
        <dbReference type="Proteomes" id="UP000360750"/>
    </source>
</evidence>
<dbReference type="Pfam" id="PF02470">
    <property type="entry name" value="MlaD"/>
    <property type="match status" value="1"/>
</dbReference>